<dbReference type="Proteomes" id="UP000198803">
    <property type="component" value="Chromosome I"/>
</dbReference>
<dbReference type="RefSeq" id="WP_157793663.1">
    <property type="nucleotide sequence ID" value="NZ_LT629693.1"/>
</dbReference>
<keyword evidence="3" id="KW-1185">Reference proteome</keyword>
<dbReference type="EMBL" id="LT629693">
    <property type="protein sequence ID" value="SDK46161.1"/>
    <property type="molecule type" value="Genomic_DNA"/>
</dbReference>
<reference evidence="2 3" key="1">
    <citation type="submission" date="2016-10" db="EMBL/GenBank/DDBJ databases">
        <authorList>
            <person name="Varghese N."/>
            <person name="Submissions S."/>
        </authorList>
    </citation>
    <scope>NUCLEOTIDE SEQUENCE [LARGE SCALE GENOMIC DNA]</scope>
    <source>
        <strain evidence="2 3">GAS524</strain>
    </source>
</reference>
<sequence>MDVLQAERLADELITAELAKSNQMWGRSSERSDAANGELMLAGMAQLDALYIRHLGDKHAFEEAPEIFPENWSGFRDYGSDIANIVVTIAFLTQEVKRKLMIGEDYIRLERGADQVYRPATGLPNTIEA</sequence>
<name>A0ABY0QHH3_9BRAD</name>
<accession>A0ABY0QHH3</accession>
<evidence type="ECO:0000313" key="3">
    <source>
        <dbReference type="Proteomes" id="UP000198803"/>
    </source>
</evidence>
<evidence type="ECO:0000313" key="1">
    <source>
        <dbReference type="EMBL" id="SDH37814.1"/>
    </source>
</evidence>
<dbReference type="EMBL" id="LT629693">
    <property type="protein sequence ID" value="SDH37814.1"/>
    <property type="molecule type" value="Genomic_DNA"/>
</dbReference>
<evidence type="ECO:0000313" key="2">
    <source>
        <dbReference type="EMBL" id="SDK46161.1"/>
    </source>
</evidence>
<organism evidence="2 3">
    <name type="scientific">Bradyrhizobium ottawaense</name>
    <dbReference type="NCBI Taxonomy" id="931866"/>
    <lineage>
        <taxon>Bacteria</taxon>
        <taxon>Pseudomonadati</taxon>
        <taxon>Pseudomonadota</taxon>
        <taxon>Alphaproteobacteria</taxon>
        <taxon>Hyphomicrobiales</taxon>
        <taxon>Nitrobacteraceae</taxon>
        <taxon>Bradyrhizobium</taxon>
    </lineage>
</organism>
<proteinExistence type="predicted"/>
<gene>
    <name evidence="1" type="ORF">SAMN05444163_0011</name>
    <name evidence="2" type="ORF">SAMN05444163_8170</name>
</gene>
<protein>
    <submittedName>
        <fullName evidence="2">Uncharacterized protein</fullName>
    </submittedName>
</protein>